<reference evidence="1 2" key="1">
    <citation type="submission" date="2024-10" db="EMBL/GenBank/DDBJ databases">
        <title>The Natural Products Discovery Center: Release of the First 8490 Sequenced Strains for Exploring Actinobacteria Biosynthetic Diversity.</title>
        <authorList>
            <person name="Kalkreuter E."/>
            <person name="Kautsar S.A."/>
            <person name="Yang D."/>
            <person name="Bader C.D."/>
            <person name="Teijaro C.N."/>
            <person name="Fluegel L."/>
            <person name="Davis C.M."/>
            <person name="Simpson J.R."/>
            <person name="Lauterbach L."/>
            <person name="Steele A.D."/>
            <person name="Gui C."/>
            <person name="Meng S."/>
            <person name="Li G."/>
            <person name="Viehrig K."/>
            <person name="Ye F."/>
            <person name="Su P."/>
            <person name="Kiefer A.F."/>
            <person name="Nichols A."/>
            <person name="Cepeda A.J."/>
            <person name="Yan W."/>
            <person name="Fan B."/>
            <person name="Jiang Y."/>
            <person name="Adhikari A."/>
            <person name="Zheng C.-J."/>
            <person name="Schuster L."/>
            <person name="Cowan T.M."/>
            <person name="Smanski M.J."/>
            <person name="Chevrette M.G."/>
            <person name="De Carvalho L.P.S."/>
            <person name="Shen B."/>
        </authorList>
    </citation>
    <scope>NUCLEOTIDE SEQUENCE [LARGE SCALE GENOMIC DNA]</scope>
    <source>
        <strain evidence="1 2">NPDC019275</strain>
    </source>
</reference>
<dbReference type="RefSeq" id="WP_397093750.1">
    <property type="nucleotide sequence ID" value="NZ_JBIRYO010000016.1"/>
</dbReference>
<sequence>MDMPVPMERRRAIAAGFTDRELHGTRWRRVRRGVYLDSERVAELSLEERHLVLARAVCLASDPHAVVSHISAALAHGFAHWGVTTNRVHLTRDRASGARTARQVVLHAARLEPDEVVRCGRLMVTSPARTVVDLARTIPLEHSVVIGDSALRLGAVTHAELLEQLARSKCRPGNSAARRAVAFMDGRAESVGESRSRIAMRAAGLPSPELQARITTPEGACVARVDFLFPELGVIGEFDGLMKYRAAHRGQRTAEDVVIAEKVREDALRALGWLVVRWTWSELDTPAPWLTRLSRASTAPRIGSWYSADLPHASQTQQPL</sequence>
<evidence type="ECO:0000313" key="1">
    <source>
        <dbReference type="EMBL" id="MFI2476442.1"/>
    </source>
</evidence>
<proteinExistence type="predicted"/>
<dbReference type="EMBL" id="JBIRYO010000016">
    <property type="protein sequence ID" value="MFI2476442.1"/>
    <property type="molecule type" value="Genomic_DNA"/>
</dbReference>
<comment type="caution">
    <text evidence="1">The sequence shown here is derived from an EMBL/GenBank/DDBJ whole genome shotgun (WGS) entry which is preliminary data.</text>
</comment>
<name>A0ABW7X5Y7_9NOCA</name>
<dbReference type="Proteomes" id="UP001611415">
    <property type="component" value="Unassembled WGS sequence"/>
</dbReference>
<gene>
    <name evidence="1" type="ORF">ACH49W_23930</name>
</gene>
<evidence type="ECO:0000313" key="2">
    <source>
        <dbReference type="Proteomes" id="UP001611415"/>
    </source>
</evidence>
<keyword evidence="2" id="KW-1185">Reference proteome</keyword>
<accession>A0ABW7X5Y7</accession>
<evidence type="ECO:0008006" key="3">
    <source>
        <dbReference type="Google" id="ProtNLM"/>
    </source>
</evidence>
<protein>
    <recommendedName>
        <fullName evidence="3">Transcriptional regulator, AbiEi antitoxin, Type IV TA system</fullName>
    </recommendedName>
</protein>
<organism evidence="1 2">
    <name type="scientific">Nocardia xishanensis</name>
    <dbReference type="NCBI Taxonomy" id="238964"/>
    <lineage>
        <taxon>Bacteria</taxon>
        <taxon>Bacillati</taxon>
        <taxon>Actinomycetota</taxon>
        <taxon>Actinomycetes</taxon>
        <taxon>Mycobacteriales</taxon>
        <taxon>Nocardiaceae</taxon>
        <taxon>Nocardia</taxon>
    </lineage>
</organism>